<dbReference type="Proteomes" id="UP001570511">
    <property type="component" value="Unassembled WGS sequence"/>
</dbReference>
<accession>A0ABD5MGP1</accession>
<name>A0ABD5MGP1_9EURY</name>
<comment type="caution">
    <text evidence="4">The sequence shown here is derived from an EMBL/GenBank/DDBJ whole genome shotgun (WGS) entry which is preliminary data.</text>
</comment>
<feature type="compositionally biased region" description="Acidic residues" evidence="1">
    <location>
        <begin position="1"/>
        <end position="15"/>
    </location>
</feature>
<feature type="region of interest" description="Disordered" evidence="1">
    <location>
        <begin position="1"/>
        <end position="44"/>
    </location>
</feature>
<evidence type="ECO:0000313" key="5">
    <source>
        <dbReference type="Proteomes" id="UP001570511"/>
    </source>
</evidence>
<evidence type="ECO:0000259" key="3">
    <source>
        <dbReference type="Pfam" id="PF24008"/>
    </source>
</evidence>
<evidence type="ECO:0000256" key="2">
    <source>
        <dbReference type="SAM" id="Phobius"/>
    </source>
</evidence>
<dbReference type="EMBL" id="JBGNYA010000001">
    <property type="protein sequence ID" value="MFA1610486.1"/>
    <property type="molecule type" value="Genomic_DNA"/>
</dbReference>
<feature type="transmembrane region" description="Helical" evidence="2">
    <location>
        <begin position="82"/>
        <end position="100"/>
    </location>
</feature>
<dbReference type="RefSeq" id="WP_372388065.1">
    <property type="nucleotide sequence ID" value="NZ_JBGNYA010000001.1"/>
</dbReference>
<keyword evidence="2" id="KW-0472">Membrane</keyword>
<organism evidence="4 5">
    <name type="scientific">Halobellus rubicundus</name>
    <dbReference type="NCBI Taxonomy" id="2996466"/>
    <lineage>
        <taxon>Archaea</taxon>
        <taxon>Methanobacteriati</taxon>
        <taxon>Methanobacteriota</taxon>
        <taxon>Stenosarchaea group</taxon>
        <taxon>Halobacteria</taxon>
        <taxon>Halobacteriales</taxon>
        <taxon>Haloferacaceae</taxon>
        <taxon>Halobellus</taxon>
    </lineage>
</organism>
<evidence type="ECO:0000256" key="1">
    <source>
        <dbReference type="SAM" id="MobiDB-lite"/>
    </source>
</evidence>
<sequence length="130" mass="14066">MLDSDEWPDEPDEPDPEARWGSPEDDLVSVPGIDLPGEDAEDAGTEVDSDLAKFFWVTVIYANVALAGVSIGLMLVGFRGQAVWGGGAVAVGLFALYRTYDLYRTYQDHVAAEESEEAEDADSEPSEHNG</sequence>
<dbReference type="AlphaFoldDB" id="A0ABD5MGP1"/>
<proteinExistence type="predicted"/>
<dbReference type="Pfam" id="PF24008">
    <property type="entry name" value="DUF7322"/>
    <property type="match status" value="1"/>
</dbReference>
<protein>
    <recommendedName>
        <fullName evidence="3">DUF7322 domain-containing protein</fullName>
    </recommendedName>
</protein>
<keyword evidence="5" id="KW-1185">Reference proteome</keyword>
<feature type="domain" description="DUF7322" evidence="3">
    <location>
        <begin position="45"/>
        <end position="105"/>
    </location>
</feature>
<keyword evidence="2" id="KW-0812">Transmembrane</keyword>
<evidence type="ECO:0000313" key="4">
    <source>
        <dbReference type="EMBL" id="MFA1610486.1"/>
    </source>
</evidence>
<keyword evidence="2" id="KW-1133">Transmembrane helix</keyword>
<gene>
    <name evidence="4" type="ORF">OS889_05645</name>
</gene>
<dbReference type="InterPro" id="IPR055746">
    <property type="entry name" value="DUF7322"/>
</dbReference>
<feature type="transmembrane region" description="Helical" evidence="2">
    <location>
        <begin position="54"/>
        <end position="75"/>
    </location>
</feature>
<reference evidence="4 5" key="1">
    <citation type="submission" date="2024-08" db="EMBL/GenBank/DDBJ databases">
        <title>Halobellus sp. MBLA0158 whole genome sequence.</title>
        <authorList>
            <person name="Hwang C.Y."/>
            <person name="Cho E.-S."/>
            <person name="Seo M.-J."/>
        </authorList>
    </citation>
    <scope>NUCLEOTIDE SEQUENCE [LARGE SCALE GENOMIC DNA]</scope>
    <source>
        <strain evidence="4 5">MBLA0158</strain>
    </source>
</reference>